<feature type="compositionally biased region" description="Pro residues" evidence="1">
    <location>
        <begin position="53"/>
        <end position="62"/>
    </location>
</feature>
<feature type="region of interest" description="Disordered" evidence="1">
    <location>
        <begin position="1"/>
        <end position="87"/>
    </location>
</feature>
<gene>
    <name evidence="4" type="ORF">PMAYCL1PPCAC_02473</name>
</gene>
<protein>
    <recommendedName>
        <fullName evidence="6">DUF3677 domain-containing protein</fullName>
    </recommendedName>
</protein>
<name>A0AAN4Z5F1_9BILA</name>
<evidence type="ECO:0008006" key="6">
    <source>
        <dbReference type="Google" id="ProtNLM"/>
    </source>
</evidence>
<evidence type="ECO:0000313" key="4">
    <source>
        <dbReference type="EMBL" id="GMR32278.1"/>
    </source>
</evidence>
<keyword evidence="5" id="KW-1185">Reference proteome</keyword>
<evidence type="ECO:0000256" key="1">
    <source>
        <dbReference type="SAM" id="MobiDB-lite"/>
    </source>
</evidence>
<dbReference type="InterPro" id="IPR038902">
    <property type="entry name" value="INTS1"/>
</dbReference>
<dbReference type="EMBL" id="BTRK01000001">
    <property type="protein sequence ID" value="GMR32278.1"/>
    <property type="molecule type" value="Genomic_DNA"/>
</dbReference>
<reference evidence="5" key="1">
    <citation type="submission" date="2022-10" db="EMBL/GenBank/DDBJ databases">
        <title>Genome assembly of Pristionchus species.</title>
        <authorList>
            <person name="Yoshida K."/>
            <person name="Sommer R.J."/>
        </authorList>
    </citation>
    <scope>NUCLEOTIDE SEQUENCE [LARGE SCALE GENOMIC DNA]</scope>
    <source>
        <strain evidence="5">RS5460</strain>
    </source>
</reference>
<dbReference type="GO" id="GO:0032039">
    <property type="term" value="C:integrator complex"/>
    <property type="evidence" value="ECO:0007669"/>
    <property type="project" value="InterPro"/>
</dbReference>
<evidence type="ECO:0000259" key="3">
    <source>
        <dbReference type="Pfam" id="PF22929"/>
    </source>
</evidence>
<organism evidence="4 5">
    <name type="scientific">Pristionchus mayeri</name>
    <dbReference type="NCBI Taxonomy" id="1317129"/>
    <lineage>
        <taxon>Eukaryota</taxon>
        <taxon>Metazoa</taxon>
        <taxon>Ecdysozoa</taxon>
        <taxon>Nematoda</taxon>
        <taxon>Chromadorea</taxon>
        <taxon>Rhabditida</taxon>
        <taxon>Rhabditina</taxon>
        <taxon>Diplogasteromorpha</taxon>
        <taxon>Diplogasteroidea</taxon>
        <taxon>Neodiplogasteridae</taxon>
        <taxon>Pristionchus</taxon>
    </lineage>
</organism>
<proteinExistence type="predicted"/>
<dbReference type="Pfam" id="PF12432">
    <property type="entry name" value="INTS1_RP2B-bd"/>
    <property type="match status" value="1"/>
</dbReference>
<feature type="domain" description="Integrator complex subunit 1 INTS2-binding" evidence="3">
    <location>
        <begin position="1063"/>
        <end position="1175"/>
    </location>
</feature>
<dbReference type="InterPro" id="IPR053966">
    <property type="entry name" value="INTS1_INTS2-bd"/>
</dbReference>
<dbReference type="Pfam" id="PF22929">
    <property type="entry name" value="INTS1_INTS2-bd"/>
    <property type="match status" value="1"/>
</dbReference>
<dbReference type="PANTHER" id="PTHR21224:SF1">
    <property type="entry name" value="INTEGRATOR COMPLEX SUBUNIT 1"/>
    <property type="match status" value="1"/>
</dbReference>
<feature type="domain" description="Integrator complex subunit 1 RPB2-binding" evidence="2">
    <location>
        <begin position="292"/>
        <end position="441"/>
    </location>
</feature>
<dbReference type="GO" id="GO:0034474">
    <property type="term" value="P:U2 snRNA 3'-end processing"/>
    <property type="evidence" value="ECO:0007669"/>
    <property type="project" value="InterPro"/>
</dbReference>
<accession>A0AAN4Z5F1</accession>
<evidence type="ECO:0000259" key="2">
    <source>
        <dbReference type="Pfam" id="PF12432"/>
    </source>
</evidence>
<comment type="caution">
    <text evidence="4">The sequence shown here is derived from an EMBL/GenBank/DDBJ whole genome shotgun (WGS) entry which is preliminary data.</text>
</comment>
<sequence>MNSSLSKKVKKTAQAIPGGPQVEAIKPKPSINMIGQTMKRPIQKPGTSSAAPSPSPSPSQPPKKPRLDFSTTATAPKPQPSTPQSTAHLRPALDELHKPFCEKTEVDYEGFEAALEDACKTEKFNKAVRMICAALRDVEKKKDASGMISFEENVILSITKAVKEYGESLKNVNLPRSIFYLLCTTKGMQVDKQSLLLSWITHLYEVQDNSDPVVITSYLHDALGERSWIDKPHSLELVTRILRYFGTRFPTRSMYVQSGSDVSTPDYIPDDSVSPLYFGGDDEEMMKKNALDYLAKSWDHYGDSPPRHLLRTMNAFAAFPEVRLQAAKKIDGWLQNAKLQRVALEVLLFLGCNIEDATHNEMDRETLSYLLKLRSYKSKMVTPVFAVMIKEILARKRMNLGVIVHLLLSNEFGHPQHRFHLNMQLFQTLFSIDNKNTTSILGSELAVVVSGREDNYKPARLFIRELVRSCLRSDFLFSNFANSFMNQIVSMDRHMKEPLPPHTARLTVDTCTWLPLVAINQQVKDAFANRRANGNAAPSAMETINKFQGEMREYHRVVVQCLNALHALMVKPEQEMDFPKTFYRMLFLDAKEKADSYALLETGTSDEIAKGLAVILECPINEKLICLIAKCDTLSKDDRLSLIDKLISNAIVARPATDTVLPLMNITTLNVFETLFRCAEYREGLTLESWYWKTWKLCLMLLCASPPPPAFTLAYNSYPMMRMLTKMILLGNFNFPLKLDGKEAGEVKEEYEKLREEESVAASHESADESIQKEMCLINPTSSIRPPLHEMAQELSQLSSFYGMAAELAQLRSPDLLSKLIEEEGSTAAMPAIEAVLVQKEDSYSFIPIVCLTQFLLHHLTSDEETKTVDDSAIIQMSARLRDSGMEGEGRDSVALLFSRLASGRRSEREAAVALLSYLFTPEMPFPQLGQPLSLERLAASPFFQEMRTFVCLSIAEAFRVESDSSRLDLYLRFITKYSEDQELHKLSILLSYSSSRHDDTIRASLIHFFARYVDRSNESIVPEGMKMVKMHVNGREISVVCSTLFFILELLSRFRGGGDGRDRLLSLILSPTGALPTVTDAEGKTIELLNDQLRGAMLSSTDESIVKVALGQVDAMTSFNMICTFGLTTFSASNLLKNLDALDDSVFYEIPNVKRALPFVIAYRKRGAKGGERFLSLLTRSNEVAEKEEPMDECDSLVLLPPPSIEYTRSDLPPEIPLLTKMELSKKLREMISTASFSLSSLEFRSASSSEAITDVCLESLELNLKFFFSHVGAFNDMMQLLCASSEKYPSVKTKLRTLCAKVLKSAAVPPSIEDQIRKLAEGPVPTTAPKTVAPTKKPLDLKCATAEDLLETLHKRKNMTNIERARLINRFVLLRPEIIDIRMSAAEIERQILRVFGVQCREGLDRLVAQLWLRASPETIDCVLKSIMSKYNPNLSSSAVMELLRHSVSSSFYLKGLSRDELKTACKYMVEKATEEYPLFPEYLQYLGDFVDQLIAITGFDLLIDLAAHCVKVDRSTAERERRVAASALLAELEKRFPSLHVSRCSSSISIQGSHNGIASADKELTMMLRVLFECKDDSEVASTVDSLTHIIHFNQEIVLRQVPVMSRLIARISENPPAQIKEFRRFRWIINFLIASMMELMDVLPAKNTIDLDRLIDGLLDFFQKHVSGTRDEIDLTKKIFDLILAYLRVFRNDARNFIHDVGGERMSEMMEGIRADENYQEIQTLLESI</sequence>
<dbReference type="InterPro" id="IPR022145">
    <property type="entry name" value="INTS1_RPB2-bd"/>
</dbReference>
<dbReference type="PANTHER" id="PTHR21224">
    <property type="entry name" value="INTEGRATOR COMPLEX SUBUNIT 1"/>
    <property type="match status" value="1"/>
</dbReference>
<dbReference type="Proteomes" id="UP001328107">
    <property type="component" value="Unassembled WGS sequence"/>
</dbReference>
<evidence type="ECO:0000313" key="5">
    <source>
        <dbReference type="Proteomes" id="UP001328107"/>
    </source>
</evidence>